<feature type="transmembrane region" description="Helical" evidence="6">
    <location>
        <begin position="111"/>
        <end position="133"/>
    </location>
</feature>
<dbReference type="GO" id="GO:0005886">
    <property type="term" value="C:plasma membrane"/>
    <property type="evidence" value="ECO:0007669"/>
    <property type="project" value="UniProtKB-SubCell"/>
</dbReference>
<dbReference type="Proteomes" id="UP000534870">
    <property type="component" value="Unassembled WGS sequence"/>
</dbReference>
<feature type="transmembrane region" description="Helical" evidence="6">
    <location>
        <begin position="145"/>
        <end position="168"/>
    </location>
</feature>
<dbReference type="PANTHER" id="PTHR30086">
    <property type="entry name" value="ARGININE EXPORTER PROTEIN ARGO"/>
    <property type="match status" value="1"/>
</dbReference>
<keyword evidence="5 6" id="KW-0472">Membrane</keyword>
<comment type="caution">
    <text evidence="7">The sequence shown here is derived from an EMBL/GenBank/DDBJ whole genome shotgun (WGS) entry which is preliminary data.</text>
</comment>
<protein>
    <submittedName>
        <fullName evidence="7">LysE family translocator</fullName>
    </submittedName>
</protein>
<evidence type="ECO:0000313" key="7">
    <source>
        <dbReference type="EMBL" id="NVN12264.1"/>
    </source>
</evidence>
<gene>
    <name evidence="7" type="ORF">HUK84_14230</name>
</gene>
<dbReference type="InterPro" id="IPR001123">
    <property type="entry name" value="LeuE-type"/>
</dbReference>
<keyword evidence="2" id="KW-1003">Cell membrane</keyword>
<evidence type="ECO:0000313" key="8">
    <source>
        <dbReference type="Proteomes" id="UP000534870"/>
    </source>
</evidence>
<organism evidence="7 8">
    <name type="scientific">Nguyenibacter vanlangensis</name>
    <dbReference type="NCBI Taxonomy" id="1216886"/>
    <lineage>
        <taxon>Bacteria</taxon>
        <taxon>Pseudomonadati</taxon>
        <taxon>Pseudomonadota</taxon>
        <taxon>Alphaproteobacteria</taxon>
        <taxon>Acetobacterales</taxon>
        <taxon>Acetobacteraceae</taxon>
        <taxon>Nguyenibacter</taxon>
    </lineage>
</organism>
<dbReference type="GO" id="GO:0015171">
    <property type="term" value="F:amino acid transmembrane transporter activity"/>
    <property type="evidence" value="ECO:0007669"/>
    <property type="project" value="TreeGrafter"/>
</dbReference>
<feature type="transmembrane region" description="Helical" evidence="6">
    <location>
        <begin position="71"/>
        <end position="91"/>
    </location>
</feature>
<feature type="transmembrane region" description="Helical" evidence="6">
    <location>
        <begin position="41"/>
        <end position="64"/>
    </location>
</feature>
<reference evidence="7 8" key="1">
    <citation type="submission" date="2020-06" db="EMBL/GenBank/DDBJ databases">
        <title>Description of novel acetic acid bacteria.</title>
        <authorList>
            <person name="Sombolestani A."/>
        </authorList>
    </citation>
    <scope>NUCLEOTIDE SEQUENCE [LARGE SCALE GENOMIC DNA]</scope>
    <source>
        <strain evidence="7 8">LMG 31431</strain>
    </source>
</reference>
<dbReference type="RefSeq" id="WP_176640878.1">
    <property type="nucleotide sequence ID" value="NZ_JABXXP010000383.1"/>
</dbReference>
<evidence type="ECO:0000256" key="4">
    <source>
        <dbReference type="ARBA" id="ARBA00022989"/>
    </source>
</evidence>
<dbReference type="AlphaFoldDB" id="A0A7Y7M7Q4"/>
<evidence type="ECO:0000256" key="6">
    <source>
        <dbReference type="SAM" id="Phobius"/>
    </source>
</evidence>
<proteinExistence type="predicted"/>
<name>A0A7Y7M7Q4_9PROT</name>
<dbReference type="PANTHER" id="PTHR30086:SF20">
    <property type="entry name" value="ARGININE EXPORTER PROTEIN ARGO-RELATED"/>
    <property type="match status" value="1"/>
</dbReference>
<keyword evidence="3 6" id="KW-0812">Transmembrane</keyword>
<evidence type="ECO:0000256" key="2">
    <source>
        <dbReference type="ARBA" id="ARBA00022475"/>
    </source>
</evidence>
<evidence type="ECO:0000256" key="3">
    <source>
        <dbReference type="ARBA" id="ARBA00022692"/>
    </source>
</evidence>
<keyword evidence="4 6" id="KW-1133">Transmembrane helix</keyword>
<dbReference type="EMBL" id="JABXXP010000383">
    <property type="protein sequence ID" value="NVN12264.1"/>
    <property type="molecule type" value="Genomic_DNA"/>
</dbReference>
<comment type="subcellular location">
    <subcellularLocation>
        <location evidence="1">Cell membrane</location>
        <topology evidence="1">Multi-pass membrane protein</topology>
    </subcellularLocation>
</comment>
<dbReference type="Pfam" id="PF01810">
    <property type="entry name" value="LysE"/>
    <property type="match status" value="1"/>
</dbReference>
<accession>A0A7Y7M7Q4</accession>
<evidence type="ECO:0000256" key="5">
    <source>
        <dbReference type="ARBA" id="ARBA00023136"/>
    </source>
</evidence>
<evidence type="ECO:0000256" key="1">
    <source>
        <dbReference type="ARBA" id="ARBA00004651"/>
    </source>
</evidence>
<sequence>MTFSALMIFCAALIINAGSPGPSVAALVSRVLTNGFRDVFPFLAAMWLGEAIWLTLAVTGLSALAQSFDTVFIALKYAGVAYLLYLAWSMWNAPVEIKEDEAPRRHHPLKMFGAGMIVTLGNPKIMVFYVALLPTIIDVGHVTTGGWAALTGTLVTVLAAIDLTWSFIAVRARRLLRNPKAMQVANRTSAGMMTGAAVAIATK</sequence>